<proteinExistence type="predicted"/>
<dbReference type="RefSeq" id="WP_073074399.1">
    <property type="nucleotide sequence ID" value="NZ_MPPI01000036.1"/>
</dbReference>
<dbReference type="STRING" id="1920490.GCA_001895925_01989"/>
<gene>
    <name evidence="1" type="ORF">C7B65_19930</name>
</gene>
<dbReference type="EMBL" id="PVWG01000034">
    <property type="protein sequence ID" value="PSB16969.1"/>
    <property type="molecule type" value="Genomic_DNA"/>
</dbReference>
<reference evidence="1 2" key="1">
    <citation type="submission" date="2018-02" db="EMBL/GenBank/DDBJ databases">
        <authorList>
            <person name="Cohen D.B."/>
            <person name="Kent A.D."/>
        </authorList>
    </citation>
    <scope>NUCLEOTIDE SEQUENCE [LARGE SCALE GENOMIC DNA]</scope>
    <source>
        <strain evidence="1 2">ULC007</strain>
    </source>
</reference>
<evidence type="ECO:0000313" key="1">
    <source>
        <dbReference type="EMBL" id="PSB16969.1"/>
    </source>
</evidence>
<accession>A0A2T1D8Y8</accession>
<evidence type="ECO:0000313" key="2">
    <source>
        <dbReference type="Proteomes" id="UP000238634"/>
    </source>
</evidence>
<sequence length="168" mass="19641">MYPITLGYEEAKNRINSLMQHGHHAEALVTSVFTTEKMLRRTLRKIIVSAGFTSKVAEKLIGKINGLEAIKIYWEFYEPSGKTLIKVIGEREWSQIKQSAEMRNKLVHGVRVYEQSRCQEKTEKLLSTLDIVKQKLDETYGYSGWERFTIRKRNKLHIDPKVKIEENK</sequence>
<organism evidence="1 2">
    <name type="scientific">Phormidesmis priestleyi ULC007</name>
    <dbReference type="NCBI Taxonomy" id="1920490"/>
    <lineage>
        <taxon>Bacteria</taxon>
        <taxon>Bacillati</taxon>
        <taxon>Cyanobacteriota</taxon>
        <taxon>Cyanophyceae</taxon>
        <taxon>Leptolyngbyales</taxon>
        <taxon>Leptolyngbyaceae</taxon>
        <taxon>Phormidesmis</taxon>
    </lineage>
</organism>
<comment type="caution">
    <text evidence="1">The sequence shown here is derived from an EMBL/GenBank/DDBJ whole genome shotgun (WGS) entry which is preliminary data.</text>
</comment>
<reference evidence="1 2" key="2">
    <citation type="submission" date="2018-03" db="EMBL/GenBank/DDBJ databases">
        <title>The ancient ancestry and fast evolution of plastids.</title>
        <authorList>
            <person name="Moore K.R."/>
            <person name="Magnabosco C."/>
            <person name="Momper L."/>
            <person name="Gold D.A."/>
            <person name="Bosak T."/>
            <person name="Fournier G.P."/>
        </authorList>
    </citation>
    <scope>NUCLEOTIDE SEQUENCE [LARGE SCALE GENOMIC DNA]</scope>
    <source>
        <strain evidence="1 2">ULC007</strain>
    </source>
</reference>
<dbReference type="OrthoDB" id="582733at2"/>
<keyword evidence="2" id="KW-1185">Reference proteome</keyword>
<evidence type="ECO:0008006" key="3">
    <source>
        <dbReference type="Google" id="ProtNLM"/>
    </source>
</evidence>
<protein>
    <recommendedName>
        <fullName evidence="3">RiboL-PSP-HEPN domain-containing protein</fullName>
    </recommendedName>
</protein>
<dbReference type="AlphaFoldDB" id="A0A2T1D8Y8"/>
<name>A0A2T1D8Y8_9CYAN</name>
<dbReference type="Proteomes" id="UP000238634">
    <property type="component" value="Unassembled WGS sequence"/>
</dbReference>